<name>A0A931E213_9CORY</name>
<dbReference type="InterPro" id="IPR019993">
    <property type="entry name" value="RecB_nuclease_TM0106_put"/>
</dbReference>
<organism evidence="2 3">
    <name type="scientific">Corynebacterium aquatimens</name>
    <dbReference type="NCBI Taxonomy" id="1190508"/>
    <lineage>
        <taxon>Bacteria</taxon>
        <taxon>Bacillati</taxon>
        <taxon>Actinomycetota</taxon>
        <taxon>Actinomycetes</taxon>
        <taxon>Mycobacteriales</taxon>
        <taxon>Corynebacteriaceae</taxon>
        <taxon>Corynebacterium</taxon>
    </lineage>
</organism>
<proteinExistence type="predicted"/>
<dbReference type="RefSeq" id="WP_196825141.1">
    <property type="nucleotide sequence ID" value="NZ_CP046980.1"/>
</dbReference>
<accession>A0A931E213</accession>
<reference evidence="2" key="1">
    <citation type="submission" date="2020-11" db="EMBL/GenBank/DDBJ databases">
        <title>Sequencing the genomes of 1000 actinobacteria strains.</title>
        <authorList>
            <person name="Klenk H.-P."/>
        </authorList>
    </citation>
    <scope>NUCLEOTIDE SEQUENCE</scope>
    <source>
        <strain evidence="2">DSM 45632</strain>
    </source>
</reference>
<gene>
    <name evidence="2" type="ORF">IW254_001782</name>
</gene>
<dbReference type="AlphaFoldDB" id="A0A931E213"/>
<evidence type="ECO:0000313" key="2">
    <source>
        <dbReference type="EMBL" id="MBG6122813.1"/>
    </source>
</evidence>
<sequence length="519" mass="57311">MARTQFVRAGDLVGCRYRLRQRLAHPDVPPLPDAIARQPRINAARAAVFDALPVRRALGDGRSKRFTRVDLDPALEQGELEIQTAAAMKRRANLITNAVLTGEIDGVAVVAEIDILVRRVDGTYLPVMVSNHRVARAHPRATMRYIPTARLGLGAPLEVGAKLRHRTLDGYRVAMAELLLRERGLASGEAAVIGQDRERAYIGDVDRYVLALRTALAQHTPTQPRRLKQCASCRFWALCEPELRAMDDISLVYPGERARALRDRGLNTVEAVIDQRLGEPSEVAAAWRAGIPVLARQQARSMARDFPRADVEIDVDMEAYLDQGAYLWGAFDGTSYHGFATWDDVGGASEEANFVEFWTWLMGRREAALREGKTFRAYCYAAGGENHWMTTSARRFSAIDAGEVSSFIASDEWVDVFPWVNRMLVGTEGLGLKIVGPTAGFTWSDDDVDGERSVALRLTARGNGPDALAARDMLLRYNEDDCRATSAVRAFLRAGAPGIPVLGHVLPELPSDQSDQSYQ</sequence>
<dbReference type="EMBL" id="JADOUE010000001">
    <property type="protein sequence ID" value="MBG6122813.1"/>
    <property type="molecule type" value="Genomic_DNA"/>
</dbReference>
<feature type="domain" description="YprB ribonuclease H-like" evidence="1">
    <location>
        <begin position="403"/>
        <end position="489"/>
    </location>
</feature>
<comment type="caution">
    <text evidence="2">The sequence shown here is derived from an EMBL/GenBank/DDBJ whole genome shotgun (WGS) entry which is preliminary data.</text>
</comment>
<dbReference type="InterPro" id="IPR038720">
    <property type="entry name" value="YprB_RNase_H-like_dom"/>
</dbReference>
<protein>
    <submittedName>
        <fullName evidence="2">RecB family nuclease</fullName>
    </submittedName>
</protein>
<evidence type="ECO:0000259" key="1">
    <source>
        <dbReference type="Pfam" id="PF13482"/>
    </source>
</evidence>
<keyword evidence="3" id="KW-1185">Reference proteome</keyword>
<dbReference type="Pfam" id="PF13482">
    <property type="entry name" value="RNase_H_2"/>
    <property type="match status" value="1"/>
</dbReference>
<dbReference type="NCBIfam" id="TIGR03491">
    <property type="entry name" value="TM0106 family RecB-like putative nuclease"/>
    <property type="match status" value="1"/>
</dbReference>
<evidence type="ECO:0000313" key="3">
    <source>
        <dbReference type="Proteomes" id="UP000658613"/>
    </source>
</evidence>
<dbReference type="Proteomes" id="UP000658613">
    <property type="component" value="Unassembled WGS sequence"/>
</dbReference>